<protein>
    <submittedName>
        <fullName evidence="2">Uncharacterized protein</fullName>
    </submittedName>
</protein>
<feature type="transmembrane region" description="Helical" evidence="1">
    <location>
        <begin position="93"/>
        <end position="113"/>
    </location>
</feature>
<accession>A0ABZ0EP79</accession>
<reference evidence="2 3" key="1">
    <citation type="submission" date="2023-10" db="EMBL/GenBank/DDBJ databases">
        <title>Surface-active antibiotics is a multifunctional adaptation for post-fire microbes.</title>
        <authorList>
            <person name="Liu M.D."/>
            <person name="Du Y."/>
            <person name="Koupaei S.K."/>
            <person name="Kim N.R."/>
            <person name="Zhang W."/>
            <person name="Traxler M.F."/>
        </authorList>
    </citation>
    <scope>NUCLEOTIDE SEQUENCE [LARGE SCALE GENOMIC DNA]</scope>
    <source>
        <strain evidence="2 3">F3</strain>
    </source>
</reference>
<proteinExistence type="predicted"/>
<keyword evidence="1" id="KW-0472">Membrane</keyword>
<dbReference type="RefSeq" id="WP_317021179.1">
    <property type="nucleotide sequence ID" value="NZ_CP136513.1"/>
</dbReference>
<gene>
    <name evidence="2" type="ORF">RW095_40615</name>
</gene>
<dbReference type="EMBL" id="CP136513">
    <property type="protein sequence ID" value="WOD18979.1"/>
    <property type="molecule type" value="Genomic_DNA"/>
</dbReference>
<sequence>MTKGTMLKKIKDGVVEFVAGPDLSDVEVPKKFIGQMSPEEVKAEVDRTVEALREQGARVDEWALEVLKHLILMNAAGLAGTFTLYQVQGIERSFWPTVIFLAGLISAFLSLMLGWHLHRRMLFGTITGFLSFIGGKRDSAFMTTTLLSSRYLGATVIVFACLSGAIFLAGAVDLYVLVRSTSLQTESRSIDEKTKIDRLHAEGRSLSRFSSTIGSAQKTSRGT</sequence>
<keyword evidence="3" id="KW-1185">Reference proteome</keyword>
<name>A0ABZ0EP79_9BURK</name>
<evidence type="ECO:0000313" key="3">
    <source>
        <dbReference type="Proteomes" id="UP001302652"/>
    </source>
</evidence>
<keyword evidence="1" id="KW-1133">Transmembrane helix</keyword>
<organism evidence="2 3">
    <name type="scientific">Paraburkholderia kirstenboschensis</name>
    <dbReference type="NCBI Taxonomy" id="1245436"/>
    <lineage>
        <taxon>Bacteria</taxon>
        <taxon>Pseudomonadati</taxon>
        <taxon>Pseudomonadota</taxon>
        <taxon>Betaproteobacteria</taxon>
        <taxon>Burkholderiales</taxon>
        <taxon>Burkholderiaceae</taxon>
        <taxon>Paraburkholderia</taxon>
    </lineage>
</organism>
<keyword evidence="1" id="KW-0812">Transmembrane</keyword>
<evidence type="ECO:0000256" key="1">
    <source>
        <dbReference type="SAM" id="Phobius"/>
    </source>
</evidence>
<evidence type="ECO:0000313" key="2">
    <source>
        <dbReference type="EMBL" id="WOD18979.1"/>
    </source>
</evidence>
<dbReference type="Proteomes" id="UP001302652">
    <property type="component" value="Chromosome 1"/>
</dbReference>
<feature type="transmembrane region" description="Helical" evidence="1">
    <location>
        <begin position="156"/>
        <end position="178"/>
    </location>
</feature>